<reference evidence="5 6" key="1">
    <citation type="submission" date="2021-03" db="EMBL/GenBank/DDBJ databases">
        <title>Genomic Encyclopedia of Type Strains, Phase IV (KMG-IV): sequencing the most valuable type-strain genomes for metagenomic binning, comparative biology and taxonomic classification.</title>
        <authorList>
            <person name="Goeker M."/>
        </authorList>
    </citation>
    <scope>NUCLEOTIDE SEQUENCE [LARGE SCALE GENOMIC DNA]</scope>
    <source>
        <strain evidence="5 6">DSM 27138</strain>
    </source>
</reference>
<protein>
    <recommendedName>
        <fullName evidence="4">DUF4352 domain-containing protein</fullName>
    </recommendedName>
</protein>
<proteinExistence type="predicted"/>
<evidence type="ECO:0000313" key="6">
    <source>
        <dbReference type="Proteomes" id="UP001519289"/>
    </source>
</evidence>
<dbReference type="RefSeq" id="WP_209467155.1">
    <property type="nucleotide sequence ID" value="NZ_JAGGLG010000021.1"/>
</dbReference>
<feature type="domain" description="DUF4352" evidence="4">
    <location>
        <begin position="91"/>
        <end position="204"/>
    </location>
</feature>
<evidence type="ECO:0000256" key="2">
    <source>
        <dbReference type="SAM" id="MobiDB-lite"/>
    </source>
</evidence>
<evidence type="ECO:0000259" key="4">
    <source>
        <dbReference type="Pfam" id="PF11611"/>
    </source>
</evidence>
<evidence type="ECO:0000256" key="1">
    <source>
        <dbReference type="ARBA" id="ARBA00022729"/>
    </source>
</evidence>
<gene>
    <name evidence="5" type="ORF">J2Z79_002452</name>
</gene>
<feature type="compositionally biased region" description="Gly residues" evidence="2">
    <location>
        <begin position="62"/>
        <end position="74"/>
    </location>
</feature>
<dbReference type="EMBL" id="JAGGLG010000021">
    <property type="protein sequence ID" value="MBP2019036.1"/>
    <property type="molecule type" value="Genomic_DNA"/>
</dbReference>
<keyword evidence="1 3" id="KW-0732">Signal</keyword>
<evidence type="ECO:0000256" key="3">
    <source>
        <dbReference type="SAM" id="SignalP"/>
    </source>
</evidence>
<feature type="region of interest" description="Disordered" evidence="2">
    <location>
        <begin position="27"/>
        <end position="82"/>
    </location>
</feature>
<dbReference type="InterPro" id="IPR029051">
    <property type="entry name" value="DUF4352"/>
</dbReference>
<evidence type="ECO:0000313" key="5">
    <source>
        <dbReference type="EMBL" id="MBP2019036.1"/>
    </source>
</evidence>
<dbReference type="Pfam" id="PF11611">
    <property type="entry name" value="DUF4352"/>
    <property type="match status" value="1"/>
</dbReference>
<accession>A0ABS4JVV5</accession>
<dbReference type="PROSITE" id="PS51257">
    <property type="entry name" value="PROKAR_LIPOPROTEIN"/>
    <property type="match status" value="1"/>
</dbReference>
<feature type="compositionally biased region" description="Low complexity" evidence="2">
    <location>
        <begin position="35"/>
        <end position="61"/>
    </location>
</feature>
<dbReference type="Proteomes" id="UP001519289">
    <property type="component" value="Unassembled WGS sequence"/>
</dbReference>
<name>A0ABS4JVV5_9FIRM</name>
<comment type="caution">
    <text evidence="5">The sequence shown here is derived from an EMBL/GenBank/DDBJ whole genome shotgun (WGS) entry which is preliminary data.</text>
</comment>
<dbReference type="Gene3D" id="2.60.40.1240">
    <property type="match status" value="1"/>
</dbReference>
<keyword evidence="6" id="KW-1185">Reference proteome</keyword>
<organism evidence="5 6">
    <name type="scientific">Symbiobacterium terraclitae</name>
    <dbReference type="NCBI Taxonomy" id="557451"/>
    <lineage>
        <taxon>Bacteria</taxon>
        <taxon>Bacillati</taxon>
        <taxon>Bacillota</taxon>
        <taxon>Clostridia</taxon>
        <taxon>Eubacteriales</taxon>
        <taxon>Symbiobacteriaceae</taxon>
        <taxon>Symbiobacterium</taxon>
    </lineage>
</organism>
<sequence length="212" mass="21353">MRRRILVGLLAALLALAAAGCGKYADQSGPGGTTASGSGASGSTSSGSGASGSSSSGSGASTSGGGSGGQGASGGSAAPAPAEKAQLGPLAVGDTAEVGLLTVTVHQVETVDEAPAPGYTYVLIDVTVQNNGAAAYTVNPTEQHKLTTPEEKSAPYNLQATSYRTPRLNGTFRQGESGQGWLGFLAKRMDGTYRYTFIHPEYGEATWEFTIQ</sequence>
<dbReference type="InterPro" id="IPR029050">
    <property type="entry name" value="Immunoprotect_excell_Ig-like"/>
</dbReference>
<feature type="signal peptide" evidence="3">
    <location>
        <begin position="1"/>
        <end position="24"/>
    </location>
</feature>
<feature type="chain" id="PRO_5046503342" description="DUF4352 domain-containing protein" evidence="3">
    <location>
        <begin position="25"/>
        <end position="212"/>
    </location>
</feature>